<dbReference type="EMBL" id="WKJQ01000003">
    <property type="protein sequence ID" value="MRW98250.1"/>
    <property type="molecule type" value="Genomic_DNA"/>
</dbReference>
<protein>
    <submittedName>
        <fullName evidence="3">Enoyl-CoA hydratase/isomerase family protein</fullName>
    </submittedName>
</protein>
<evidence type="ECO:0000256" key="2">
    <source>
        <dbReference type="RuleBase" id="RU003707"/>
    </source>
</evidence>
<gene>
    <name evidence="3" type="ORF">GJR99_16920</name>
</gene>
<comment type="caution">
    <text evidence="3">The sequence shown here is derived from an EMBL/GenBank/DDBJ whole genome shotgun (WGS) entry which is preliminary data.</text>
</comment>
<dbReference type="PROSITE" id="PS00166">
    <property type="entry name" value="ENOYL_COA_HYDRATASE"/>
    <property type="match status" value="1"/>
</dbReference>
<keyword evidence="4" id="KW-1185">Reference proteome</keyword>
<dbReference type="SUPFAM" id="SSF52096">
    <property type="entry name" value="ClpP/crotonase"/>
    <property type="match status" value="1"/>
</dbReference>
<dbReference type="Gene3D" id="3.90.226.10">
    <property type="entry name" value="2-enoyl-CoA Hydratase, Chain A, domain 1"/>
    <property type="match status" value="1"/>
</dbReference>
<dbReference type="CDD" id="cd06558">
    <property type="entry name" value="crotonase-like"/>
    <property type="match status" value="1"/>
</dbReference>
<dbReference type="GO" id="GO:0006635">
    <property type="term" value="P:fatty acid beta-oxidation"/>
    <property type="evidence" value="ECO:0007669"/>
    <property type="project" value="TreeGrafter"/>
</dbReference>
<name>A0A6A8GAL2_9EURY</name>
<sequence length="274" mass="30079">MTVSEYSSVSEYEYLETEIADRTLTITLTNEASLNALNTTLRGELEDALQSAEDDDEIRVVVLTGAGRAFSSGYDFGEESTKTMDDLIKSSYTHLDTIFNLNLPVIAAVDGYALAGGCNLALVCDLTIATARSEFGFPDVHMGELPPRLVLPFVTDSLKHARELLYGGKHISAETAAEMGLINQVVEDEDALWAAVEEEVSHIKKTPSSVVKLLKDTLNDIQETQGYRSNSAGKIDEYLYAVTSETETAHRFHEIVEEEGVNAAIEWMNTAEKD</sequence>
<dbReference type="InterPro" id="IPR001753">
    <property type="entry name" value="Enoyl-CoA_hydra/iso"/>
</dbReference>
<dbReference type="Pfam" id="PF00378">
    <property type="entry name" value="ECH_1"/>
    <property type="match status" value="1"/>
</dbReference>
<dbReference type="GO" id="GO:0016853">
    <property type="term" value="F:isomerase activity"/>
    <property type="evidence" value="ECO:0007669"/>
    <property type="project" value="UniProtKB-KW"/>
</dbReference>
<evidence type="ECO:0000313" key="3">
    <source>
        <dbReference type="EMBL" id="MRW98250.1"/>
    </source>
</evidence>
<accession>A0A6A8GAL2</accession>
<keyword evidence="3" id="KW-0413">Isomerase</keyword>
<dbReference type="InterPro" id="IPR018376">
    <property type="entry name" value="Enoyl-CoA_hyd/isom_CS"/>
</dbReference>
<organism evidence="3 4">
    <name type="scientific">Haloferax marinum</name>
    <dbReference type="NCBI Taxonomy" id="2666143"/>
    <lineage>
        <taxon>Archaea</taxon>
        <taxon>Methanobacteriati</taxon>
        <taxon>Methanobacteriota</taxon>
        <taxon>Stenosarchaea group</taxon>
        <taxon>Halobacteria</taxon>
        <taxon>Halobacteriales</taxon>
        <taxon>Haloferacaceae</taxon>
        <taxon>Haloferax</taxon>
    </lineage>
</organism>
<dbReference type="PANTHER" id="PTHR11941">
    <property type="entry name" value="ENOYL-COA HYDRATASE-RELATED"/>
    <property type="match status" value="1"/>
</dbReference>
<comment type="similarity">
    <text evidence="1 2">Belongs to the enoyl-CoA hydratase/isomerase family.</text>
</comment>
<dbReference type="InterPro" id="IPR029045">
    <property type="entry name" value="ClpP/crotonase-like_dom_sf"/>
</dbReference>
<evidence type="ECO:0000256" key="1">
    <source>
        <dbReference type="ARBA" id="ARBA00005254"/>
    </source>
</evidence>
<dbReference type="AlphaFoldDB" id="A0A6A8GAL2"/>
<dbReference type="PANTHER" id="PTHR11941:SF54">
    <property type="entry name" value="ENOYL-COA HYDRATASE, MITOCHONDRIAL"/>
    <property type="match status" value="1"/>
</dbReference>
<dbReference type="Proteomes" id="UP000443423">
    <property type="component" value="Unassembled WGS sequence"/>
</dbReference>
<evidence type="ECO:0000313" key="4">
    <source>
        <dbReference type="Proteomes" id="UP000443423"/>
    </source>
</evidence>
<proteinExistence type="inferred from homology"/>
<reference evidence="3 4" key="1">
    <citation type="submission" date="2019-11" db="EMBL/GenBank/DDBJ databases">
        <title>Whole genome sequence of Haloferax sp. MBLA0078.</title>
        <authorList>
            <person name="Seo M.-J."/>
            <person name="Cho E.-S."/>
        </authorList>
    </citation>
    <scope>NUCLEOTIDE SEQUENCE [LARGE SCALE GENOMIC DNA]</scope>
    <source>
        <strain evidence="3 4">MBLA0078</strain>
    </source>
</reference>